<dbReference type="Pfam" id="PF09925">
    <property type="entry name" value="DUF2157"/>
    <property type="match status" value="1"/>
</dbReference>
<evidence type="ECO:0000256" key="1">
    <source>
        <dbReference type="SAM" id="Phobius"/>
    </source>
</evidence>
<feature type="transmembrane region" description="Helical" evidence="1">
    <location>
        <begin position="482"/>
        <end position="503"/>
    </location>
</feature>
<proteinExistence type="predicted"/>
<feature type="transmembrane region" description="Helical" evidence="1">
    <location>
        <begin position="416"/>
        <end position="435"/>
    </location>
</feature>
<evidence type="ECO:0000259" key="2">
    <source>
        <dbReference type="Pfam" id="PF09925"/>
    </source>
</evidence>
<feature type="transmembrane region" description="Helical" evidence="1">
    <location>
        <begin position="447"/>
        <end position="470"/>
    </location>
</feature>
<accession>A0A2H9UK09</accession>
<feature type="transmembrane region" description="Helical" evidence="1">
    <location>
        <begin position="567"/>
        <end position="588"/>
    </location>
</feature>
<sequence>MSKTVPKPDHPFSPLLFIQPAVIQILQIIGLALIAVSIVYLLAANWWMLPKFVQLFMPQVLLLGSALLSIRFAARERLRQSLDTVSGLMLGLSLAVIGQIYQTGADSYQLFLLWALLLLPWLYRPNIGVFALFCVVSQLALYFYFKQSFWLVRAETAYLLSLNLLTGLSLIYALRYYPVLRYLLIAVVVLISVFSMFRFIDSNSIWYLASVLVLALLFSAYFYTRQQQLETSLLVAGLALSFSILIFDLTDQYLQNSAAGLLVLALLIFGWFAAISALLIKLLPQSRFSVIPLALGAWIAGVILAMLLLTYWESLSILMGLIFIGIAWWLIHSKPSVFLRQLAYCLWVCGQAAVLIHTELLTDSLLLIWLIQIGITLLSIMNRMHWLVLLLQLLLAHALGIAVLIEQHPFSHDHRLITWIMLLNYSVLTVALLTARHWLASAYAKSVNLWMISILAATAIFQCLLQFGVAQQLHPRGIDEAIVFYILPAVWLLSFIGIHLKQFSLTPLWLIPAVGILLIALGYFEIFIILVLMAWAMVNQQRLMQALLVLLLIFWLWLLYYNLGLSFLFKSVSIFASGLLVLLLAYVLSSPKFQSKTGVAS</sequence>
<dbReference type="Proteomes" id="UP000242351">
    <property type="component" value="Unassembled WGS sequence"/>
</dbReference>
<feature type="transmembrane region" description="Helical" evidence="1">
    <location>
        <begin position="206"/>
        <end position="224"/>
    </location>
</feature>
<feature type="transmembrane region" description="Helical" evidence="1">
    <location>
        <begin position="343"/>
        <end position="372"/>
    </location>
</feature>
<protein>
    <recommendedName>
        <fullName evidence="2">DUF2157 domain-containing protein</fullName>
    </recommendedName>
</protein>
<dbReference type="EMBL" id="PGOZ01000013">
    <property type="protein sequence ID" value="PJI32029.1"/>
    <property type="molecule type" value="Genomic_DNA"/>
</dbReference>
<keyword evidence="1" id="KW-1133">Transmembrane helix</keyword>
<feature type="transmembrane region" description="Helical" evidence="1">
    <location>
        <begin position="182"/>
        <end position="200"/>
    </location>
</feature>
<evidence type="ECO:0000313" key="4">
    <source>
        <dbReference type="Proteomes" id="UP000242351"/>
    </source>
</evidence>
<feature type="transmembrane region" description="Helical" evidence="1">
    <location>
        <begin position="543"/>
        <end position="561"/>
    </location>
</feature>
<name>A0A2H9UK09_9GAMM</name>
<reference evidence="3 4" key="2">
    <citation type="submission" date="2017-12" db="EMBL/GenBank/DDBJ databases">
        <title>Revising the taxonomy of the Acinetobacter lwoffii group: the description of Acinetobacter pseudolwoffii sp. nov. and emended description of Acinetobacter lwoffii.</title>
        <authorList>
            <person name="Nemec A."/>
        </authorList>
    </citation>
    <scope>NUCLEOTIDE SEQUENCE [LARGE SCALE GENOMIC DNA]</scope>
    <source>
        <strain evidence="3 4">ANC 5347</strain>
    </source>
</reference>
<feature type="transmembrane region" description="Helical" evidence="1">
    <location>
        <begin position="315"/>
        <end position="331"/>
    </location>
</feature>
<feature type="transmembrane region" description="Helical" evidence="1">
    <location>
        <begin position="21"/>
        <end position="43"/>
    </location>
</feature>
<feature type="transmembrane region" description="Helical" evidence="1">
    <location>
        <begin position="81"/>
        <end position="101"/>
    </location>
</feature>
<dbReference type="AlphaFoldDB" id="A0A2H9UK09"/>
<organism evidence="3 4">
    <name type="scientific">Acinetobacter pseudolwoffii</name>
    <dbReference type="NCBI Taxonomy" id="2053287"/>
    <lineage>
        <taxon>Bacteria</taxon>
        <taxon>Pseudomonadati</taxon>
        <taxon>Pseudomonadota</taxon>
        <taxon>Gammaproteobacteria</taxon>
        <taxon>Moraxellales</taxon>
        <taxon>Moraxellaceae</taxon>
        <taxon>Acinetobacter</taxon>
    </lineage>
</organism>
<keyword evidence="1" id="KW-0472">Membrane</keyword>
<feature type="transmembrane region" description="Helical" evidence="1">
    <location>
        <begin position="128"/>
        <end position="145"/>
    </location>
</feature>
<feature type="transmembrane region" description="Helical" evidence="1">
    <location>
        <begin position="290"/>
        <end position="309"/>
    </location>
</feature>
<feature type="transmembrane region" description="Helical" evidence="1">
    <location>
        <begin position="231"/>
        <end position="247"/>
    </location>
</feature>
<evidence type="ECO:0000313" key="3">
    <source>
        <dbReference type="EMBL" id="PJI32029.1"/>
    </source>
</evidence>
<keyword evidence="1" id="KW-0812">Transmembrane</keyword>
<feature type="transmembrane region" description="Helical" evidence="1">
    <location>
        <begin position="55"/>
        <end position="74"/>
    </location>
</feature>
<reference evidence="3 4" key="1">
    <citation type="submission" date="2017-11" db="EMBL/GenBank/DDBJ databases">
        <authorList>
            <person name="Han C.G."/>
        </authorList>
    </citation>
    <scope>NUCLEOTIDE SEQUENCE [LARGE SCALE GENOMIC DNA]</scope>
    <source>
        <strain evidence="3 4">ANC 5347</strain>
    </source>
</reference>
<dbReference type="InterPro" id="IPR018677">
    <property type="entry name" value="DUF2157"/>
</dbReference>
<gene>
    <name evidence="3" type="ORF">CU320_10500</name>
</gene>
<feature type="transmembrane region" description="Helical" evidence="1">
    <location>
        <begin position="384"/>
        <end position="404"/>
    </location>
</feature>
<feature type="transmembrane region" description="Helical" evidence="1">
    <location>
        <begin position="509"/>
        <end position="536"/>
    </location>
</feature>
<feature type="transmembrane region" description="Helical" evidence="1">
    <location>
        <begin position="259"/>
        <end position="283"/>
    </location>
</feature>
<feature type="domain" description="DUF2157" evidence="2">
    <location>
        <begin position="23"/>
        <end position="123"/>
    </location>
</feature>
<comment type="caution">
    <text evidence="3">The sequence shown here is derived from an EMBL/GenBank/DDBJ whole genome shotgun (WGS) entry which is preliminary data.</text>
</comment>
<dbReference type="RefSeq" id="WP_100357867.1">
    <property type="nucleotide sequence ID" value="NZ_PGOZ01000013.1"/>
</dbReference>